<comment type="caution">
    <text evidence="3">The sequence shown here is derived from an EMBL/GenBank/DDBJ whole genome shotgun (WGS) entry which is preliminary data.</text>
</comment>
<organism evidence="3 4">
    <name type="scientific">Marinibaculum pumilum</name>
    <dbReference type="NCBI Taxonomy" id="1766165"/>
    <lineage>
        <taxon>Bacteria</taxon>
        <taxon>Pseudomonadati</taxon>
        <taxon>Pseudomonadota</taxon>
        <taxon>Alphaproteobacteria</taxon>
        <taxon>Rhodospirillales</taxon>
        <taxon>Rhodospirillaceae</taxon>
        <taxon>Marinibaculum</taxon>
    </lineage>
</organism>
<evidence type="ECO:0000313" key="4">
    <source>
        <dbReference type="Proteomes" id="UP001595528"/>
    </source>
</evidence>
<dbReference type="CDD" id="cd07715">
    <property type="entry name" value="TaR3-like_MBL-fold"/>
    <property type="match status" value="1"/>
</dbReference>
<dbReference type="PANTHER" id="PTHR42663:SF4">
    <property type="entry name" value="SLL1036 PROTEIN"/>
    <property type="match status" value="1"/>
</dbReference>
<feature type="compositionally biased region" description="Gly residues" evidence="1">
    <location>
        <begin position="10"/>
        <end position="20"/>
    </location>
</feature>
<dbReference type="SUPFAM" id="SSF56281">
    <property type="entry name" value="Metallo-hydrolase/oxidoreductase"/>
    <property type="match status" value="1"/>
</dbReference>
<proteinExistence type="predicted"/>
<sequence length="298" mass="32363">MSGAAQDGSAGAGPAPGSGPGAATDTDFFVRFWGVRGSVACPSPETVRYGGNTSALEIRAGGRILLFDAGTGIRYLGRTLAKEAPLDVDLFLTHTHFDHVCGLPFFGPFFDPRNRFRLHAGHLAPERDLRYVLSEMMMAPLFPVPLEIFGARLSFHDFTCGDVLTPYPDITVRTAALNHPDRATGYRVEFGGRAICYVTDTEHVAGKPDRNILELIEGADIAIYDAMYTDAEHGCRIGWGHSTWQEGARLCTAAGVRTYVVFHHDPDHDDDFMDGVAREVAEVCPGAVVAREGLVLRP</sequence>
<gene>
    <name evidence="3" type="ORF">ACFOGJ_08665</name>
</gene>
<reference evidence="4" key="1">
    <citation type="journal article" date="2019" name="Int. J. Syst. Evol. Microbiol.">
        <title>The Global Catalogue of Microorganisms (GCM) 10K type strain sequencing project: providing services to taxonomists for standard genome sequencing and annotation.</title>
        <authorList>
            <consortium name="The Broad Institute Genomics Platform"/>
            <consortium name="The Broad Institute Genome Sequencing Center for Infectious Disease"/>
            <person name="Wu L."/>
            <person name="Ma J."/>
        </authorList>
    </citation>
    <scope>NUCLEOTIDE SEQUENCE [LARGE SCALE GENOMIC DNA]</scope>
    <source>
        <strain evidence="4">KCTC 42964</strain>
    </source>
</reference>
<dbReference type="InterPro" id="IPR036866">
    <property type="entry name" value="RibonucZ/Hydroxyglut_hydro"/>
</dbReference>
<dbReference type="EMBL" id="JBHRTR010000020">
    <property type="protein sequence ID" value="MFC3227298.1"/>
    <property type="molecule type" value="Genomic_DNA"/>
</dbReference>
<dbReference type="Gene3D" id="3.60.15.10">
    <property type="entry name" value="Ribonuclease Z/Hydroxyacylglutathione hydrolase-like"/>
    <property type="match status" value="1"/>
</dbReference>
<evidence type="ECO:0000313" key="3">
    <source>
        <dbReference type="EMBL" id="MFC3227298.1"/>
    </source>
</evidence>
<evidence type="ECO:0000259" key="2">
    <source>
        <dbReference type="SMART" id="SM00849"/>
    </source>
</evidence>
<protein>
    <submittedName>
        <fullName evidence="3">MBL fold metallo-hydrolase</fullName>
    </submittedName>
</protein>
<feature type="region of interest" description="Disordered" evidence="1">
    <location>
        <begin position="1"/>
        <end position="20"/>
    </location>
</feature>
<keyword evidence="4" id="KW-1185">Reference proteome</keyword>
<dbReference type="Proteomes" id="UP001595528">
    <property type="component" value="Unassembled WGS sequence"/>
</dbReference>
<dbReference type="InterPro" id="IPR001279">
    <property type="entry name" value="Metallo-B-lactamas"/>
</dbReference>
<dbReference type="SMART" id="SM00849">
    <property type="entry name" value="Lactamase_B"/>
    <property type="match status" value="1"/>
</dbReference>
<accession>A0ABV7KY85</accession>
<name>A0ABV7KY85_9PROT</name>
<dbReference type="Pfam" id="PF12706">
    <property type="entry name" value="Lactamase_B_2"/>
    <property type="match status" value="1"/>
</dbReference>
<evidence type="ECO:0000256" key="1">
    <source>
        <dbReference type="SAM" id="MobiDB-lite"/>
    </source>
</evidence>
<dbReference type="PANTHER" id="PTHR42663">
    <property type="entry name" value="HYDROLASE C777.06C-RELATED-RELATED"/>
    <property type="match status" value="1"/>
</dbReference>
<dbReference type="RefSeq" id="WP_379899459.1">
    <property type="nucleotide sequence ID" value="NZ_JBHRTR010000020.1"/>
</dbReference>
<feature type="domain" description="Metallo-beta-lactamase" evidence="2">
    <location>
        <begin position="52"/>
        <end position="241"/>
    </location>
</feature>